<evidence type="ECO:0000256" key="7">
    <source>
        <dbReference type="ARBA" id="ARBA00022842"/>
    </source>
</evidence>
<evidence type="ECO:0000256" key="8">
    <source>
        <dbReference type="ARBA" id="ARBA00022967"/>
    </source>
</evidence>
<dbReference type="Pfam" id="PF16212">
    <property type="entry name" value="PhoLip_ATPase_C"/>
    <property type="match status" value="1"/>
</dbReference>
<dbReference type="FunFam" id="3.40.50.1000:FF:000014">
    <property type="entry name" value="Phospholipid-transporting ATPase"/>
    <property type="match status" value="1"/>
</dbReference>
<dbReference type="GO" id="GO:0140326">
    <property type="term" value="F:ATPase-coupled intramembrane lipid transporter activity"/>
    <property type="evidence" value="ECO:0007669"/>
    <property type="project" value="UniProtKB-EC"/>
</dbReference>
<dbReference type="InterPro" id="IPR023298">
    <property type="entry name" value="ATPase_P-typ_TM_dom_sf"/>
</dbReference>
<dbReference type="GO" id="GO:0016887">
    <property type="term" value="F:ATP hydrolysis activity"/>
    <property type="evidence" value="ECO:0007669"/>
    <property type="project" value="InterPro"/>
</dbReference>
<evidence type="ECO:0000256" key="4">
    <source>
        <dbReference type="ARBA" id="ARBA00022723"/>
    </source>
</evidence>
<feature type="transmembrane region" description="Helical" evidence="14">
    <location>
        <begin position="454"/>
        <end position="473"/>
    </location>
</feature>
<dbReference type="GO" id="GO:0045332">
    <property type="term" value="P:phospholipid translocation"/>
    <property type="evidence" value="ECO:0007669"/>
    <property type="project" value="TreeGrafter"/>
</dbReference>
<feature type="transmembrane region" description="Helical" evidence="14">
    <location>
        <begin position="308"/>
        <end position="329"/>
    </location>
</feature>
<dbReference type="InterPro" id="IPR032630">
    <property type="entry name" value="P_typ_ATPase_c"/>
</dbReference>
<protein>
    <recommendedName>
        <fullName evidence="14">Phospholipid-transporting ATPase</fullName>
        <ecNumber evidence="14">7.6.2.1</ecNumber>
    </recommendedName>
</protein>
<dbReference type="PANTHER" id="PTHR24092:SF150">
    <property type="entry name" value="PHOSPHOLIPID-TRANSPORTING ATPASE"/>
    <property type="match status" value="1"/>
</dbReference>
<evidence type="ECO:0000256" key="6">
    <source>
        <dbReference type="ARBA" id="ARBA00022840"/>
    </source>
</evidence>
<feature type="binding site" evidence="12">
    <location>
        <position position="231"/>
    </location>
    <ligand>
        <name>ATP</name>
        <dbReference type="ChEBI" id="CHEBI:30616"/>
    </ligand>
</feature>
<keyword evidence="8 14" id="KW-1278">Translocase</keyword>
<evidence type="ECO:0000256" key="10">
    <source>
        <dbReference type="ARBA" id="ARBA00023136"/>
    </source>
</evidence>
<feature type="binding site" evidence="12">
    <location>
        <position position="133"/>
    </location>
    <ligand>
        <name>ATP</name>
        <dbReference type="ChEBI" id="CHEBI:30616"/>
    </ligand>
</feature>
<reference evidence="18" key="1">
    <citation type="submission" date="2024-02" db="UniProtKB">
        <authorList>
            <consortium name="WormBaseParasite"/>
        </authorList>
    </citation>
    <scope>IDENTIFICATION</scope>
</reference>
<keyword evidence="7 13" id="KW-0460">Magnesium</keyword>
<evidence type="ECO:0000256" key="14">
    <source>
        <dbReference type="RuleBase" id="RU362033"/>
    </source>
</evidence>
<keyword evidence="6 12" id="KW-0067">ATP-binding</keyword>
<name>A0AAF3FED2_9BILA</name>
<comment type="similarity">
    <text evidence="2 14">Belongs to the cation transport ATPase (P-type) (TC 3.A.3) family. Type IV subfamily.</text>
</comment>
<feature type="transmembrane region" description="Helical" evidence="14">
    <location>
        <begin position="431"/>
        <end position="447"/>
    </location>
</feature>
<feature type="binding site" evidence="12">
    <location>
        <position position="254"/>
    </location>
    <ligand>
        <name>ATP</name>
        <dbReference type="ChEBI" id="CHEBI:30616"/>
    </ligand>
</feature>
<dbReference type="NCBIfam" id="TIGR01652">
    <property type="entry name" value="ATPase-Plipid"/>
    <property type="match status" value="1"/>
</dbReference>
<feature type="compositionally biased region" description="Basic and acidic residues" evidence="15">
    <location>
        <begin position="637"/>
        <end position="646"/>
    </location>
</feature>
<comment type="subcellular location">
    <subcellularLocation>
        <location evidence="1 14">Membrane</location>
        <topology evidence="1 14">Multi-pass membrane protein</topology>
    </subcellularLocation>
</comment>
<keyword evidence="4 13" id="KW-0479">Metal-binding</keyword>
<evidence type="ECO:0000256" key="3">
    <source>
        <dbReference type="ARBA" id="ARBA00022692"/>
    </source>
</evidence>
<evidence type="ECO:0000256" key="11">
    <source>
        <dbReference type="ARBA" id="ARBA00034036"/>
    </source>
</evidence>
<feature type="transmembrane region" description="Helical" evidence="14">
    <location>
        <begin position="349"/>
        <end position="369"/>
    </location>
</feature>
<dbReference type="AlphaFoldDB" id="A0AAF3FED2"/>
<dbReference type="EC" id="7.6.2.1" evidence="14"/>
<evidence type="ECO:0000256" key="2">
    <source>
        <dbReference type="ARBA" id="ARBA00008109"/>
    </source>
</evidence>
<dbReference type="SUPFAM" id="SSF81665">
    <property type="entry name" value="Calcium ATPase, transmembrane domain M"/>
    <property type="match status" value="1"/>
</dbReference>
<keyword evidence="17" id="KW-1185">Reference proteome</keyword>
<evidence type="ECO:0000259" key="16">
    <source>
        <dbReference type="Pfam" id="PF16212"/>
    </source>
</evidence>
<dbReference type="InterPro" id="IPR006539">
    <property type="entry name" value="P-type_ATPase_IV"/>
</dbReference>
<comment type="cofactor">
    <cofactor evidence="13">
        <name>Mg(2+)</name>
        <dbReference type="ChEBI" id="CHEBI:18420"/>
    </cofactor>
</comment>
<evidence type="ECO:0000256" key="13">
    <source>
        <dbReference type="PIRSR" id="PIRSR606539-3"/>
    </source>
</evidence>
<sequence length="667" mass="73891">MTVIVRTPEGKLCLFVKGADVKIMEMLSPSSDPKVRSTTQAHLKEFANLGYRTLCFAYRDLDEEEYRNWAQIWSRANCELYDREEAIEKAAKIVEKEFILLGASAIEDKLQERVPQTIARMLQADIRVWVLTGDKLETALNIGYSCSLISSKMPTMILATNTEEETAAQLEKYVNALGSKRLDSRDVELALIVDAMCLDWILKSQVMRMDFLRLALCCSAVICCRCTPLQKAAVTRLVKHNVDGQVLAVGDGANDVAMIQEANIGIGIAGVEGGQASMAADFAITQFRHLDRLLFVHGTCCFHRITTVVLFSLYKNLFEVLLHVLYAFYNGHSASGMSDEVLMVRYNLLYTSVTVAILGIHDTPAPLHVMSKYPRLYTHFQDNMNIRNHLSWSANALLHAFLLFHTTLYFWKYGTGAFRNGRDGWGQMVGSYMYLCLVVIVNLKAMIESRSINILTVAGFLGSILTALIMLATDSVVATLWSFPIVIPSQAHYLGLLWALPSVQTTAFLPLICVICLLPDVAWKAISRTLDPSLLQHVVQSMKVNDNVLDMVIKQPLIKIADVVGLKSHLESGKYGFMFAQDDGHVMTQADLLRMYGAADCIPETQTPASPVGKTTFLSETSSLKSLSLGADGPSNENRESRLTTKDSGAKCVVLDETGCVNQAISH</sequence>
<feature type="binding site" evidence="12">
    <location>
        <position position="255"/>
    </location>
    <ligand>
        <name>ATP</name>
        <dbReference type="ChEBI" id="CHEBI:30616"/>
    </ligand>
</feature>
<dbReference type="WBParaSite" id="MBELARI_LOCUS4369.1">
    <property type="protein sequence ID" value="MBELARI_LOCUS4369.1"/>
    <property type="gene ID" value="MBELARI_LOCUS4369"/>
</dbReference>
<dbReference type="Proteomes" id="UP000887575">
    <property type="component" value="Unassembled WGS sequence"/>
</dbReference>
<dbReference type="NCBIfam" id="TIGR01494">
    <property type="entry name" value="ATPase_P-type"/>
    <property type="match status" value="1"/>
</dbReference>
<evidence type="ECO:0000256" key="12">
    <source>
        <dbReference type="PIRSR" id="PIRSR606539-2"/>
    </source>
</evidence>
<dbReference type="PRINTS" id="PR00119">
    <property type="entry name" value="CATATPASE"/>
</dbReference>
<evidence type="ECO:0000313" key="17">
    <source>
        <dbReference type="Proteomes" id="UP000887575"/>
    </source>
</evidence>
<evidence type="ECO:0000256" key="5">
    <source>
        <dbReference type="ARBA" id="ARBA00022741"/>
    </source>
</evidence>
<accession>A0AAF3FED2</accession>
<evidence type="ECO:0000313" key="18">
    <source>
        <dbReference type="WBParaSite" id="MBELARI_LOCUS4369.1"/>
    </source>
</evidence>
<dbReference type="Gene3D" id="3.40.1110.10">
    <property type="entry name" value="Calcium-transporting ATPase, cytoplasmic domain N"/>
    <property type="match status" value="1"/>
</dbReference>
<keyword evidence="5 12" id="KW-0547">Nucleotide-binding</keyword>
<dbReference type="GO" id="GO:0005524">
    <property type="term" value="F:ATP binding"/>
    <property type="evidence" value="ECO:0007669"/>
    <property type="project" value="UniProtKB-UniRule"/>
</dbReference>
<feature type="region of interest" description="Disordered" evidence="15">
    <location>
        <begin position="626"/>
        <end position="646"/>
    </location>
</feature>
<keyword evidence="9 14" id="KW-1133">Transmembrane helix</keyword>
<feature type="transmembrane region" description="Helical" evidence="14">
    <location>
        <begin position="390"/>
        <end position="411"/>
    </location>
</feature>
<dbReference type="InterPro" id="IPR023299">
    <property type="entry name" value="ATPase_P-typ_cyto_dom_N"/>
</dbReference>
<dbReference type="InterPro" id="IPR023214">
    <property type="entry name" value="HAD_sf"/>
</dbReference>
<feature type="binding site" evidence="13">
    <location>
        <position position="251"/>
    </location>
    <ligand>
        <name>Mg(2+)</name>
        <dbReference type="ChEBI" id="CHEBI:18420"/>
    </ligand>
</feature>
<dbReference type="SUPFAM" id="SSF81660">
    <property type="entry name" value="Metal cation-transporting ATPase, ATP-binding domain N"/>
    <property type="match status" value="1"/>
</dbReference>
<keyword evidence="3 14" id="KW-0812">Transmembrane</keyword>
<feature type="binding site" evidence="12">
    <location>
        <position position="132"/>
    </location>
    <ligand>
        <name>ATP</name>
        <dbReference type="ChEBI" id="CHEBI:30616"/>
    </ligand>
</feature>
<dbReference type="Pfam" id="PF13246">
    <property type="entry name" value="Cation_ATPase"/>
    <property type="match status" value="1"/>
</dbReference>
<dbReference type="InterPro" id="IPR001757">
    <property type="entry name" value="P_typ_ATPase"/>
</dbReference>
<feature type="domain" description="P-type ATPase C-terminal" evidence="16">
    <location>
        <begin position="278"/>
        <end position="532"/>
    </location>
</feature>
<dbReference type="PANTHER" id="PTHR24092">
    <property type="entry name" value="PROBABLE PHOSPHOLIPID-TRANSPORTING ATPASE"/>
    <property type="match status" value="1"/>
</dbReference>
<dbReference type="Gene3D" id="3.40.50.1000">
    <property type="entry name" value="HAD superfamily/HAD-like"/>
    <property type="match status" value="1"/>
</dbReference>
<dbReference type="SUPFAM" id="SSF56784">
    <property type="entry name" value="HAD-like"/>
    <property type="match status" value="1"/>
</dbReference>
<feature type="transmembrane region" description="Helical" evidence="14">
    <location>
        <begin position="493"/>
        <end position="518"/>
    </location>
</feature>
<feature type="binding site" evidence="12">
    <location>
        <position position="134"/>
    </location>
    <ligand>
        <name>ATP</name>
        <dbReference type="ChEBI" id="CHEBI:30616"/>
    </ligand>
</feature>
<feature type="binding site" evidence="12">
    <location>
        <position position="225"/>
    </location>
    <ligand>
        <name>ATP</name>
        <dbReference type="ChEBI" id="CHEBI:30616"/>
    </ligand>
</feature>
<evidence type="ECO:0000256" key="1">
    <source>
        <dbReference type="ARBA" id="ARBA00004141"/>
    </source>
</evidence>
<organism evidence="17 18">
    <name type="scientific">Mesorhabditis belari</name>
    <dbReference type="NCBI Taxonomy" id="2138241"/>
    <lineage>
        <taxon>Eukaryota</taxon>
        <taxon>Metazoa</taxon>
        <taxon>Ecdysozoa</taxon>
        <taxon>Nematoda</taxon>
        <taxon>Chromadorea</taxon>
        <taxon>Rhabditida</taxon>
        <taxon>Rhabditina</taxon>
        <taxon>Rhabditomorpha</taxon>
        <taxon>Rhabditoidea</taxon>
        <taxon>Rhabditidae</taxon>
        <taxon>Mesorhabditinae</taxon>
        <taxon>Mesorhabditis</taxon>
    </lineage>
</organism>
<dbReference type="GO" id="GO:0005802">
    <property type="term" value="C:trans-Golgi network"/>
    <property type="evidence" value="ECO:0007669"/>
    <property type="project" value="TreeGrafter"/>
</dbReference>
<feature type="binding site" evidence="12">
    <location>
        <position position="17"/>
    </location>
    <ligand>
        <name>ATP</name>
        <dbReference type="ChEBI" id="CHEBI:30616"/>
    </ligand>
</feature>
<dbReference type="InterPro" id="IPR036412">
    <property type="entry name" value="HAD-like_sf"/>
</dbReference>
<keyword evidence="10 14" id="KW-0472">Membrane</keyword>
<dbReference type="GO" id="GO:0000287">
    <property type="term" value="F:magnesium ion binding"/>
    <property type="evidence" value="ECO:0007669"/>
    <property type="project" value="UniProtKB-UniRule"/>
</dbReference>
<feature type="binding site" evidence="13">
    <location>
        <position position="255"/>
    </location>
    <ligand>
        <name>Mg(2+)</name>
        <dbReference type="ChEBI" id="CHEBI:18420"/>
    </ligand>
</feature>
<evidence type="ECO:0000256" key="9">
    <source>
        <dbReference type="ARBA" id="ARBA00022989"/>
    </source>
</evidence>
<evidence type="ECO:0000256" key="15">
    <source>
        <dbReference type="SAM" id="MobiDB-lite"/>
    </source>
</evidence>
<proteinExistence type="inferred from homology"/>
<dbReference type="GO" id="GO:0005886">
    <property type="term" value="C:plasma membrane"/>
    <property type="evidence" value="ECO:0007669"/>
    <property type="project" value="TreeGrafter"/>
</dbReference>
<comment type="catalytic activity">
    <reaction evidence="11 14">
        <text>ATP + H2O + phospholipidSide 1 = ADP + phosphate + phospholipidSide 2.</text>
        <dbReference type="EC" id="7.6.2.1"/>
    </reaction>
</comment>
<feature type="binding site" evidence="12">
    <location>
        <position position="52"/>
    </location>
    <ligand>
        <name>ATP</name>
        <dbReference type="ChEBI" id="CHEBI:30616"/>
    </ligand>
</feature>